<organism evidence="1 2">
    <name type="scientific">candidate division WWE3 bacterium</name>
    <dbReference type="NCBI Taxonomy" id="2053526"/>
    <lineage>
        <taxon>Bacteria</taxon>
        <taxon>Katanobacteria</taxon>
    </lineage>
</organism>
<protein>
    <submittedName>
        <fullName evidence="1">Uncharacterized protein</fullName>
    </submittedName>
</protein>
<dbReference type="Proteomes" id="UP000526033">
    <property type="component" value="Unassembled WGS sequence"/>
</dbReference>
<accession>A0A7X9DKV4</accession>
<gene>
    <name evidence="1" type="ORF">GYA27_03830</name>
</gene>
<evidence type="ECO:0000313" key="1">
    <source>
        <dbReference type="EMBL" id="NMB70303.1"/>
    </source>
</evidence>
<dbReference type="EMBL" id="JAAZNL010000047">
    <property type="protein sequence ID" value="NMB70303.1"/>
    <property type="molecule type" value="Genomic_DNA"/>
</dbReference>
<dbReference type="AlphaFoldDB" id="A0A7X9DKV4"/>
<name>A0A7X9DKV4_UNCKA</name>
<evidence type="ECO:0000313" key="2">
    <source>
        <dbReference type="Proteomes" id="UP000526033"/>
    </source>
</evidence>
<proteinExistence type="predicted"/>
<dbReference type="SUPFAM" id="SSF89372">
    <property type="entry name" value="Fucose-specific lectin"/>
    <property type="match status" value="1"/>
</dbReference>
<sequence length="1151" mass="126405">MSEQLFSLQSIKNEPQRIKKSAGNLKSDKRAKIVIGSILALSIVALVWHSNREFEKKLTLFPNAKFVVEKTVFDRKEVINLNIFLGQRNPFTKTLLSLVNTKSVNADGENISPTFRLKDVKVTGQVIRTDTELPVAVPLAISQNGEERLSVQIDPGINGLKPGKHTLNLTIQRDNIIQTISQDFTWGVLAINPDKPAYTVNETGNIAFAVLDNGGNMVCDADLSLEITTPGGAIEVASTSNGLIKVSDTCYLKSFVEKEDFLLTYTFTDSGNYLLNLKAITFAGEFAINDSVQVTENADFDVQRITSTRIFPAVRYPVLIKITPNVNFKGSIHEKVPASFIITNTQFDSYKKYFASRGVEENININRGITSEMEIHNENTYKALQWEVDWKKGQTYYLYYEYDSPDESPNLFLLGPLRFLDMQAETKVKYAEPREWQIAVDGVTTTGWIFFGDNSAPSGLTRIRKFTAPTVWAAEFGTTTGTTANPKYITYTRAEIAPTREEITIGALKETGDLYIYTCTTGCDGTADYTLRWSNAGTDNKQDCNNNTPHVPGACTRPFDIVYEPLNGRAMVVYGDNVEDRVYYALWNGTGWSPNTTPGTPGATNQIDLPGSGRYPEWVTLKSAKPSLAKERSNNIMLLVADSSPNLYGYYWNGSSWDSGSTLNEANSLSNCGKGQCFDGSWWDSDSFVVAYPTVLEMNYKYRIFTISSGTWSPEQLAFDMAADAQWIRSAEDPTSTRVSFALANAGNDTMNVLFRGDNSTNSFTVCTGDLNCPDNAVEGVVGMQSAIAFERWGGDSMYLYNDAGAGNSTYYYSVSAPGNWGSRTLVGYSQADDSFRIDAYAHPNNDDIMTLTEDIDCDLNAKLWNGSAFEGQVTDLESLLSNWGDQACPSYSATAPANAPSGMAEVYDFTFSQYSPWTRNWRFYQDVTNTDPSAGLLNTGQNTAPFGVEPQTFMRLRINMAELSGITQTDTRKILQYTSGCNPNTTENTCTWTDVGDTGDTGAVWRYATTAETCAGCGDGATSSTSRLTGTNQATPVVVFVADKDAAADTDFDHTALSVAELDFPLYAQKAVTGITYYFRLYEPSLNRAGMDTPVYREQDDDGVGECAGGITCTYPSLTMIGGPVIPLEKVILEGGGGAGTNFTGIIFNN</sequence>
<comment type="caution">
    <text evidence="1">The sequence shown here is derived from an EMBL/GenBank/DDBJ whole genome shotgun (WGS) entry which is preliminary data.</text>
</comment>
<reference evidence="1 2" key="1">
    <citation type="journal article" date="2020" name="Biotechnol. Biofuels">
        <title>New insights from the biogas microbiome by comprehensive genome-resolved metagenomics of nearly 1600 species originating from multiple anaerobic digesters.</title>
        <authorList>
            <person name="Campanaro S."/>
            <person name="Treu L."/>
            <person name="Rodriguez-R L.M."/>
            <person name="Kovalovszki A."/>
            <person name="Ziels R.M."/>
            <person name="Maus I."/>
            <person name="Zhu X."/>
            <person name="Kougias P.G."/>
            <person name="Basile A."/>
            <person name="Luo G."/>
            <person name="Schluter A."/>
            <person name="Konstantinidis K.T."/>
            <person name="Angelidaki I."/>
        </authorList>
    </citation>
    <scope>NUCLEOTIDE SEQUENCE [LARGE SCALE GENOMIC DNA]</scope>
    <source>
        <strain evidence="1">AS27yjCOA_165</strain>
    </source>
</reference>